<organism evidence="1">
    <name type="scientific">Anguilla anguilla</name>
    <name type="common">European freshwater eel</name>
    <name type="synonym">Muraena anguilla</name>
    <dbReference type="NCBI Taxonomy" id="7936"/>
    <lineage>
        <taxon>Eukaryota</taxon>
        <taxon>Metazoa</taxon>
        <taxon>Chordata</taxon>
        <taxon>Craniata</taxon>
        <taxon>Vertebrata</taxon>
        <taxon>Euteleostomi</taxon>
        <taxon>Actinopterygii</taxon>
        <taxon>Neopterygii</taxon>
        <taxon>Teleostei</taxon>
        <taxon>Anguilliformes</taxon>
        <taxon>Anguillidae</taxon>
        <taxon>Anguilla</taxon>
    </lineage>
</organism>
<proteinExistence type="predicted"/>
<accession>A0A0E9PBS5</accession>
<sequence length="36" mass="4391">MINRSNSTRKIKCLKVNIYKNKSINLFRIYYNTHSE</sequence>
<reference evidence="1" key="2">
    <citation type="journal article" date="2015" name="Fish Shellfish Immunol.">
        <title>Early steps in the European eel (Anguilla anguilla)-Vibrio vulnificus interaction in the gills: Role of the RtxA13 toxin.</title>
        <authorList>
            <person name="Callol A."/>
            <person name="Pajuelo D."/>
            <person name="Ebbesson L."/>
            <person name="Teles M."/>
            <person name="MacKenzie S."/>
            <person name="Amaro C."/>
        </authorList>
    </citation>
    <scope>NUCLEOTIDE SEQUENCE</scope>
</reference>
<dbReference type="EMBL" id="GBXM01106598">
    <property type="protein sequence ID" value="JAH01979.1"/>
    <property type="molecule type" value="Transcribed_RNA"/>
</dbReference>
<name>A0A0E9PBS5_ANGAN</name>
<protein>
    <submittedName>
        <fullName evidence="1">Uncharacterized protein</fullName>
    </submittedName>
</protein>
<reference evidence="1" key="1">
    <citation type="submission" date="2014-11" db="EMBL/GenBank/DDBJ databases">
        <authorList>
            <person name="Amaro Gonzalez C."/>
        </authorList>
    </citation>
    <scope>NUCLEOTIDE SEQUENCE</scope>
</reference>
<dbReference type="AlphaFoldDB" id="A0A0E9PBS5"/>
<evidence type="ECO:0000313" key="1">
    <source>
        <dbReference type="EMBL" id="JAH01979.1"/>
    </source>
</evidence>